<name>A0AAN8ZFX3_9MAGN</name>
<dbReference type="Pfam" id="PF03492">
    <property type="entry name" value="Methyltransf_7"/>
    <property type="match status" value="2"/>
</dbReference>
<keyword evidence="2" id="KW-0808">Transferase</keyword>
<dbReference type="Gene3D" id="3.40.50.150">
    <property type="entry name" value="Vaccinia Virus protein VP39"/>
    <property type="match status" value="1"/>
</dbReference>
<dbReference type="GO" id="GO:0008168">
    <property type="term" value="F:methyltransferase activity"/>
    <property type="evidence" value="ECO:0007669"/>
    <property type="project" value="UniProtKB-KW"/>
</dbReference>
<dbReference type="EMBL" id="JBAMMX010000005">
    <property type="protein sequence ID" value="KAK6939494.1"/>
    <property type="molecule type" value="Genomic_DNA"/>
</dbReference>
<dbReference type="Gene3D" id="1.10.1200.270">
    <property type="entry name" value="Methyltransferase, alpha-helical capping domain"/>
    <property type="match status" value="1"/>
</dbReference>
<dbReference type="InterPro" id="IPR029063">
    <property type="entry name" value="SAM-dependent_MTases_sf"/>
</dbReference>
<evidence type="ECO:0000313" key="6">
    <source>
        <dbReference type="Proteomes" id="UP001370490"/>
    </source>
</evidence>
<evidence type="ECO:0000256" key="3">
    <source>
        <dbReference type="ARBA" id="ARBA00022723"/>
    </source>
</evidence>
<evidence type="ECO:0000313" key="5">
    <source>
        <dbReference type="EMBL" id="KAK6939494.1"/>
    </source>
</evidence>
<dbReference type="InterPro" id="IPR005299">
    <property type="entry name" value="MeTrfase_7"/>
</dbReference>
<dbReference type="PANTHER" id="PTHR31009">
    <property type="entry name" value="S-ADENOSYL-L-METHIONINE:CARBOXYL METHYLTRANSFERASE FAMILY PROTEIN"/>
    <property type="match status" value="1"/>
</dbReference>
<dbReference type="AlphaFoldDB" id="A0AAN8ZFX3"/>
<organism evidence="5 6">
    <name type="scientific">Dillenia turbinata</name>
    <dbReference type="NCBI Taxonomy" id="194707"/>
    <lineage>
        <taxon>Eukaryota</taxon>
        <taxon>Viridiplantae</taxon>
        <taxon>Streptophyta</taxon>
        <taxon>Embryophyta</taxon>
        <taxon>Tracheophyta</taxon>
        <taxon>Spermatophyta</taxon>
        <taxon>Magnoliopsida</taxon>
        <taxon>eudicotyledons</taxon>
        <taxon>Gunneridae</taxon>
        <taxon>Pentapetalae</taxon>
        <taxon>Dilleniales</taxon>
        <taxon>Dilleniaceae</taxon>
        <taxon>Dillenia</taxon>
    </lineage>
</organism>
<dbReference type="SUPFAM" id="SSF53335">
    <property type="entry name" value="S-adenosyl-L-methionine-dependent methyltransferases"/>
    <property type="match status" value="1"/>
</dbReference>
<evidence type="ECO:0000256" key="2">
    <source>
        <dbReference type="ARBA" id="ARBA00022679"/>
    </source>
</evidence>
<keyword evidence="4" id="KW-0460">Magnesium</keyword>
<accession>A0AAN8ZFX3</accession>
<comment type="caution">
    <text evidence="5">The sequence shown here is derived from an EMBL/GenBank/DDBJ whole genome shotgun (WGS) entry which is preliminary data.</text>
</comment>
<sequence>MEEAIIDFYGTNFPDRVGVADLGCSSGPNCLLALSEILDTIFGVCNNMNRPTPEIIAYLNDLPGNDFNSIFGLLPAFHQTLKEEKGSDFGPCFLSGMPGSFYGRLLPRNTLHFVHSSSGLHWLSQICCRYIVLVLSQGVIEKEKIDSFDAPYYAPCPEELETQIEKEGSFIIDRLEAFEIEWDGGEGSTFAKDHGRKCDTVTRGQRVSKITRAVVESMIESHFGVGEDVMDDLFRRYADVVDNHFLKTKATYANIIITLTKKC</sequence>
<keyword evidence="6" id="KW-1185">Reference proteome</keyword>
<evidence type="ECO:0000256" key="1">
    <source>
        <dbReference type="ARBA" id="ARBA00022603"/>
    </source>
</evidence>
<dbReference type="InterPro" id="IPR042086">
    <property type="entry name" value="MeTrfase_capping"/>
</dbReference>
<evidence type="ECO:0000256" key="4">
    <source>
        <dbReference type="ARBA" id="ARBA00022842"/>
    </source>
</evidence>
<dbReference type="GO" id="GO:0046872">
    <property type="term" value="F:metal ion binding"/>
    <property type="evidence" value="ECO:0007669"/>
    <property type="project" value="UniProtKB-KW"/>
</dbReference>
<protein>
    <submittedName>
        <fullName evidence="5">SAM dependent carboxyl methyltransferase</fullName>
    </submittedName>
</protein>
<keyword evidence="3" id="KW-0479">Metal-binding</keyword>
<gene>
    <name evidence="5" type="ORF">RJ641_029025</name>
</gene>
<keyword evidence="1 5" id="KW-0489">Methyltransferase</keyword>
<dbReference type="Proteomes" id="UP001370490">
    <property type="component" value="Unassembled WGS sequence"/>
</dbReference>
<proteinExistence type="predicted"/>
<reference evidence="5 6" key="1">
    <citation type="submission" date="2023-12" db="EMBL/GenBank/DDBJ databases">
        <title>A high-quality genome assembly for Dillenia turbinata (Dilleniales).</title>
        <authorList>
            <person name="Chanderbali A."/>
        </authorList>
    </citation>
    <scope>NUCLEOTIDE SEQUENCE [LARGE SCALE GENOMIC DNA]</scope>
    <source>
        <strain evidence="5">LSX21</strain>
        <tissue evidence="5">Leaf</tissue>
    </source>
</reference>
<dbReference type="GO" id="GO:0032259">
    <property type="term" value="P:methylation"/>
    <property type="evidence" value="ECO:0007669"/>
    <property type="project" value="UniProtKB-KW"/>
</dbReference>